<feature type="domain" description="PNPLA" evidence="2">
    <location>
        <begin position="7"/>
        <end position="203"/>
    </location>
</feature>
<keyword evidence="1" id="KW-0443">Lipid metabolism</keyword>
<dbReference type="InterPro" id="IPR016035">
    <property type="entry name" value="Acyl_Trfase/lysoPLipase"/>
</dbReference>
<organism evidence="3">
    <name type="scientific">hydrothermal vent metagenome</name>
    <dbReference type="NCBI Taxonomy" id="652676"/>
    <lineage>
        <taxon>unclassified sequences</taxon>
        <taxon>metagenomes</taxon>
        <taxon>ecological metagenomes</taxon>
    </lineage>
</organism>
<evidence type="ECO:0000259" key="2">
    <source>
        <dbReference type="PROSITE" id="PS51635"/>
    </source>
</evidence>
<dbReference type="GO" id="GO:0006629">
    <property type="term" value="P:lipid metabolic process"/>
    <property type="evidence" value="ECO:0007669"/>
    <property type="project" value="UniProtKB-KW"/>
</dbReference>
<accession>A0A3B0S5Y7</accession>
<dbReference type="PANTHER" id="PTHR46394:SF1">
    <property type="entry name" value="PNPLA DOMAIN-CONTAINING PROTEIN"/>
    <property type="match status" value="1"/>
</dbReference>
<dbReference type="InterPro" id="IPR002641">
    <property type="entry name" value="PNPLA_dom"/>
</dbReference>
<evidence type="ECO:0000313" key="3">
    <source>
        <dbReference type="EMBL" id="VAV99292.1"/>
    </source>
</evidence>
<dbReference type="SUPFAM" id="SSF52151">
    <property type="entry name" value="FabD/lysophospholipase-like"/>
    <property type="match status" value="1"/>
</dbReference>
<reference evidence="3" key="1">
    <citation type="submission" date="2018-06" db="EMBL/GenBank/DDBJ databases">
        <authorList>
            <person name="Zhirakovskaya E."/>
        </authorList>
    </citation>
    <scope>NUCLEOTIDE SEQUENCE</scope>
</reference>
<dbReference type="AlphaFoldDB" id="A0A3B0S5Y7"/>
<dbReference type="PROSITE" id="PS51635">
    <property type="entry name" value="PNPLA"/>
    <property type="match status" value="1"/>
</dbReference>
<dbReference type="Gene3D" id="3.40.1090.10">
    <property type="entry name" value="Cytosolic phospholipase A2 catalytic domain"/>
    <property type="match status" value="2"/>
</dbReference>
<dbReference type="PANTHER" id="PTHR46394">
    <property type="entry name" value="ANNEXIN"/>
    <property type="match status" value="1"/>
</dbReference>
<evidence type="ECO:0000256" key="1">
    <source>
        <dbReference type="ARBA" id="ARBA00023098"/>
    </source>
</evidence>
<gene>
    <name evidence="3" type="ORF">MNBD_ACTINO02-487</name>
</gene>
<protein>
    <recommendedName>
        <fullName evidence="2">PNPLA domain-containing protein</fullName>
    </recommendedName>
</protein>
<sequence length="305" mass="32728">MDKNVIGVFEGGGIRGIASAGAAAAAMDAGYVFERVVGTSAGALVGSLVAAGFTSKELRTLVCDVDWPGLLDPDPFTRIPGIGRHLAMLRRQGVYRGRELERTWAEMLSRRGIRTFADLATTDSPTTTFRVIVTDVTHVRGLVLPDHLDELDLDPETTSVAWAVRASAAVPFVFQPVRVKRDGHETLLTDGAMSANFGLRVVDLCAGLPILGFRFTTGTTEERHHPIKGPLTFAAAVVASGIKARDALGSLPNIDAEVIEVPADREPLDFDITREEAAQMFDEGYAATAQQLSHNHQTEGVEHSA</sequence>
<dbReference type="InterPro" id="IPR052580">
    <property type="entry name" value="Lipid_Hydrolase"/>
</dbReference>
<dbReference type="EMBL" id="UOEK01000160">
    <property type="protein sequence ID" value="VAV99292.1"/>
    <property type="molecule type" value="Genomic_DNA"/>
</dbReference>
<proteinExistence type="predicted"/>
<dbReference type="Pfam" id="PF01734">
    <property type="entry name" value="Patatin"/>
    <property type="match status" value="1"/>
</dbReference>
<name>A0A3B0S5Y7_9ZZZZ</name>